<keyword evidence="1 2" id="KW-0812">Transmembrane</keyword>
<keyword evidence="4" id="KW-1185">Reference proteome</keyword>
<dbReference type="AlphaFoldDB" id="G7K2H6"/>
<evidence type="ECO:0000256" key="1">
    <source>
        <dbReference type="SAM" id="Phobius"/>
    </source>
</evidence>
<name>G7K2H6_MEDTR</name>
<dbReference type="PaxDb" id="3880-AES94527"/>
<dbReference type="EMBL" id="CM001221">
    <property type="protein sequence ID" value="AES94527.1"/>
    <property type="molecule type" value="Genomic_DNA"/>
</dbReference>
<organism evidence="2 4">
    <name type="scientific">Medicago truncatula</name>
    <name type="common">Barrel medic</name>
    <name type="synonym">Medicago tribuloides</name>
    <dbReference type="NCBI Taxonomy" id="3880"/>
    <lineage>
        <taxon>Eukaryota</taxon>
        <taxon>Viridiplantae</taxon>
        <taxon>Streptophyta</taxon>
        <taxon>Embryophyta</taxon>
        <taxon>Tracheophyta</taxon>
        <taxon>Spermatophyta</taxon>
        <taxon>Magnoliopsida</taxon>
        <taxon>eudicotyledons</taxon>
        <taxon>Gunneridae</taxon>
        <taxon>Pentapetalae</taxon>
        <taxon>rosids</taxon>
        <taxon>fabids</taxon>
        <taxon>Fabales</taxon>
        <taxon>Fabaceae</taxon>
        <taxon>Papilionoideae</taxon>
        <taxon>50 kb inversion clade</taxon>
        <taxon>NPAAA clade</taxon>
        <taxon>Hologalegina</taxon>
        <taxon>IRL clade</taxon>
        <taxon>Trifolieae</taxon>
        <taxon>Medicago</taxon>
    </lineage>
</organism>
<reference evidence="3" key="3">
    <citation type="submission" date="2015-04" db="UniProtKB">
        <authorList>
            <consortium name="EnsemblPlants"/>
        </authorList>
    </citation>
    <scope>IDENTIFICATION</scope>
    <source>
        <strain evidence="3">cv. Jemalong A17</strain>
    </source>
</reference>
<dbReference type="HOGENOM" id="CLU_2053129_0_0_1"/>
<proteinExistence type="predicted"/>
<evidence type="ECO:0000313" key="2">
    <source>
        <dbReference type="EMBL" id="AES94527.1"/>
    </source>
</evidence>
<dbReference type="EnsemblPlants" id="AES94527">
    <property type="protein sequence ID" value="AES94527"/>
    <property type="gene ID" value="MTR_5g015400"/>
</dbReference>
<protein>
    <submittedName>
        <fullName evidence="2">Transmembrane protein, putative</fullName>
    </submittedName>
</protein>
<evidence type="ECO:0000313" key="3">
    <source>
        <dbReference type="EnsemblPlants" id="AES94527"/>
    </source>
</evidence>
<keyword evidence="1" id="KW-1133">Transmembrane helix</keyword>
<evidence type="ECO:0000313" key="4">
    <source>
        <dbReference type="Proteomes" id="UP000002051"/>
    </source>
</evidence>
<sequence>MGTKRNYALNLAFLMIFSIIASGMHVESEAEGIHDNLVFAQKDTICQENCPKSCKIDLHCIYCCRCLIGVIVVPKCVKQTYCRACTLVPPPPPPPPDSPVIYPPPDIPVIYPPPDTPGIY</sequence>
<reference evidence="2 4" key="2">
    <citation type="journal article" date="2014" name="BMC Genomics">
        <title>An improved genome release (version Mt4.0) for the model legume Medicago truncatula.</title>
        <authorList>
            <person name="Tang H."/>
            <person name="Krishnakumar V."/>
            <person name="Bidwell S."/>
            <person name="Rosen B."/>
            <person name="Chan A."/>
            <person name="Zhou S."/>
            <person name="Gentzbittel L."/>
            <person name="Childs K.L."/>
            <person name="Yandell M."/>
            <person name="Gundlach H."/>
            <person name="Mayer K.F."/>
            <person name="Schwartz D.C."/>
            <person name="Town C.D."/>
        </authorList>
    </citation>
    <scope>GENOME REANNOTATION</scope>
    <source>
        <strain evidence="3 4">cv. Jemalong A17</strain>
    </source>
</reference>
<accession>G7K2H6</accession>
<reference evidence="2 4" key="1">
    <citation type="journal article" date="2011" name="Nature">
        <title>The Medicago genome provides insight into the evolution of rhizobial symbioses.</title>
        <authorList>
            <person name="Young N.D."/>
            <person name="Debelle F."/>
            <person name="Oldroyd G.E."/>
            <person name="Geurts R."/>
            <person name="Cannon S.B."/>
            <person name="Udvardi M.K."/>
            <person name="Benedito V.A."/>
            <person name="Mayer K.F."/>
            <person name="Gouzy J."/>
            <person name="Schoof H."/>
            <person name="Van de Peer Y."/>
            <person name="Proost S."/>
            <person name="Cook D.R."/>
            <person name="Meyers B.C."/>
            <person name="Spannagl M."/>
            <person name="Cheung F."/>
            <person name="De Mita S."/>
            <person name="Krishnakumar V."/>
            <person name="Gundlach H."/>
            <person name="Zhou S."/>
            <person name="Mudge J."/>
            <person name="Bharti A.K."/>
            <person name="Murray J.D."/>
            <person name="Naoumkina M.A."/>
            <person name="Rosen B."/>
            <person name="Silverstein K.A."/>
            <person name="Tang H."/>
            <person name="Rombauts S."/>
            <person name="Zhao P.X."/>
            <person name="Zhou P."/>
            <person name="Barbe V."/>
            <person name="Bardou P."/>
            <person name="Bechner M."/>
            <person name="Bellec A."/>
            <person name="Berger A."/>
            <person name="Berges H."/>
            <person name="Bidwell S."/>
            <person name="Bisseling T."/>
            <person name="Choisne N."/>
            <person name="Couloux A."/>
            <person name="Denny R."/>
            <person name="Deshpande S."/>
            <person name="Dai X."/>
            <person name="Doyle J.J."/>
            <person name="Dudez A.M."/>
            <person name="Farmer A.D."/>
            <person name="Fouteau S."/>
            <person name="Franken C."/>
            <person name="Gibelin C."/>
            <person name="Gish J."/>
            <person name="Goldstein S."/>
            <person name="Gonzalez A.J."/>
            <person name="Green P.J."/>
            <person name="Hallab A."/>
            <person name="Hartog M."/>
            <person name="Hua A."/>
            <person name="Humphray S.J."/>
            <person name="Jeong D.H."/>
            <person name="Jing Y."/>
            <person name="Jocker A."/>
            <person name="Kenton S.M."/>
            <person name="Kim D.J."/>
            <person name="Klee K."/>
            <person name="Lai H."/>
            <person name="Lang C."/>
            <person name="Lin S."/>
            <person name="Macmil S.L."/>
            <person name="Magdelenat G."/>
            <person name="Matthews L."/>
            <person name="McCorrison J."/>
            <person name="Monaghan E.L."/>
            <person name="Mun J.H."/>
            <person name="Najar F.Z."/>
            <person name="Nicholson C."/>
            <person name="Noirot C."/>
            <person name="O'Bleness M."/>
            <person name="Paule C.R."/>
            <person name="Poulain J."/>
            <person name="Prion F."/>
            <person name="Qin B."/>
            <person name="Qu C."/>
            <person name="Retzel E.F."/>
            <person name="Riddle C."/>
            <person name="Sallet E."/>
            <person name="Samain S."/>
            <person name="Samson N."/>
            <person name="Sanders I."/>
            <person name="Saurat O."/>
            <person name="Scarpelli C."/>
            <person name="Schiex T."/>
            <person name="Segurens B."/>
            <person name="Severin A.J."/>
            <person name="Sherrier D.J."/>
            <person name="Shi R."/>
            <person name="Sims S."/>
            <person name="Singer S.R."/>
            <person name="Sinharoy S."/>
            <person name="Sterck L."/>
            <person name="Viollet A."/>
            <person name="Wang B.B."/>
            <person name="Wang K."/>
            <person name="Wang M."/>
            <person name="Wang X."/>
            <person name="Warfsmann J."/>
            <person name="Weissenbach J."/>
            <person name="White D.D."/>
            <person name="White J.D."/>
            <person name="Wiley G.B."/>
            <person name="Wincker P."/>
            <person name="Xing Y."/>
            <person name="Yang L."/>
            <person name="Yao Z."/>
            <person name="Ying F."/>
            <person name="Zhai J."/>
            <person name="Zhou L."/>
            <person name="Zuber A."/>
            <person name="Denarie J."/>
            <person name="Dixon R.A."/>
            <person name="May G.D."/>
            <person name="Schwartz D.C."/>
            <person name="Rogers J."/>
            <person name="Quetier F."/>
            <person name="Town C.D."/>
            <person name="Roe B.A."/>
        </authorList>
    </citation>
    <scope>NUCLEOTIDE SEQUENCE [LARGE SCALE GENOMIC DNA]</scope>
    <source>
        <strain evidence="2">A17</strain>
        <strain evidence="3 4">cv. Jemalong A17</strain>
    </source>
</reference>
<feature type="transmembrane region" description="Helical" evidence="1">
    <location>
        <begin position="7"/>
        <end position="26"/>
    </location>
</feature>
<keyword evidence="1" id="KW-0472">Membrane</keyword>
<dbReference type="Proteomes" id="UP000002051">
    <property type="component" value="Chromosome 5"/>
</dbReference>
<gene>
    <name evidence="2" type="ordered locus">MTR_5g015400</name>
</gene>